<keyword evidence="4" id="KW-0378">Hydrolase</keyword>
<protein>
    <recommendedName>
        <fullName evidence="4">Signal peptidase I</fullName>
        <ecNumber evidence="4">3.4.21.89</ecNumber>
    </recommendedName>
</protein>
<dbReference type="GO" id="GO:0005886">
    <property type="term" value="C:plasma membrane"/>
    <property type="evidence" value="ECO:0007669"/>
    <property type="project" value="UniProtKB-SubCell"/>
</dbReference>
<dbReference type="eggNOG" id="COG0681">
    <property type="taxonomic scope" value="Bacteria"/>
</dbReference>
<dbReference type="Pfam" id="PF10502">
    <property type="entry name" value="Peptidase_S26"/>
    <property type="match status" value="1"/>
</dbReference>
<dbReference type="PRINTS" id="PR00727">
    <property type="entry name" value="LEADERPTASE"/>
</dbReference>
<dbReference type="PANTHER" id="PTHR43390">
    <property type="entry name" value="SIGNAL PEPTIDASE I"/>
    <property type="match status" value="1"/>
</dbReference>
<gene>
    <name evidence="6" type="ORF">SAMN04487834_100445</name>
</gene>
<keyword evidence="7" id="KW-1185">Reference proteome</keyword>
<dbReference type="Proteomes" id="UP000183028">
    <property type="component" value="Unassembled WGS sequence"/>
</dbReference>
<evidence type="ECO:0000256" key="1">
    <source>
        <dbReference type="ARBA" id="ARBA00004401"/>
    </source>
</evidence>
<dbReference type="Gene3D" id="2.10.109.10">
    <property type="entry name" value="Umud Fragment, subunit A"/>
    <property type="match status" value="1"/>
</dbReference>
<organism evidence="6 7">
    <name type="scientific">Sharpea azabuensis</name>
    <dbReference type="NCBI Taxonomy" id="322505"/>
    <lineage>
        <taxon>Bacteria</taxon>
        <taxon>Bacillati</taxon>
        <taxon>Bacillota</taxon>
        <taxon>Erysipelotrichia</taxon>
        <taxon>Erysipelotrichales</taxon>
        <taxon>Coprobacillaceae</taxon>
        <taxon>Sharpea</taxon>
    </lineage>
</organism>
<feature type="active site" evidence="3">
    <location>
        <position position="34"/>
    </location>
</feature>
<dbReference type="InterPro" id="IPR036286">
    <property type="entry name" value="LexA/Signal_pep-like_sf"/>
</dbReference>
<feature type="active site" evidence="3">
    <location>
        <position position="74"/>
    </location>
</feature>
<evidence type="ECO:0000259" key="5">
    <source>
        <dbReference type="Pfam" id="PF10502"/>
    </source>
</evidence>
<name>A0A1H6QUJ7_9FIRM</name>
<dbReference type="GO" id="GO:0009003">
    <property type="term" value="F:signal peptidase activity"/>
    <property type="evidence" value="ECO:0007669"/>
    <property type="project" value="UniProtKB-EC"/>
</dbReference>
<dbReference type="NCBIfam" id="TIGR02227">
    <property type="entry name" value="sigpep_I_bact"/>
    <property type="match status" value="1"/>
</dbReference>
<dbReference type="CDD" id="cd06530">
    <property type="entry name" value="S26_SPase_I"/>
    <property type="match status" value="1"/>
</dbReference>
<comment type="subcellular location">
    <subcellularLocation>
        <location evidence="1">Cell membrane</location>
        <topology evidence="1">Single-pass type II membrane protein</topology>
    </subcellularLocation>
    <subcellularLocation>
        <location evidence="4">Membrane</location>
        <topology evidence="4">Single-pass type II membrane protein</topology>
    </subcellularLocation>
</comment>
<evidence type="ECO:0000256" key="4">
    <source>
        <dbReference type="RuleBase" id="RU362042"/>
    </source>
</evidence>
<evidence type="ECO:0000313" key="7">
    <source>
        <dbReference type="Proteomes" id="UP000183028"/>
    </source>
</evidence>
<dbReference type="SUPFAM" id="SSF51306">
    <property type="entry name" value="LexA/Signal peptidase"/>
    <property type="match status" value="1"/>
</dbReference>
<dbReference type="EMBL" id="FNYK01000004">
    <property type="protein sequence ID" value="SEI44594.1"/>
    <property type="molecule type" value="Genomic_DNA"/>
</dbReference>
<comment type="catalytic activity">
    <reaction evidence="4">
        <text>Cleavage of hydrophobic, N-terminal signal or leader sequences from secreted and periplasmic proteins.</text>
        <dbReference type="EC" id="3.4.21.89"/>
    </reaction>
</comment>
<feature type="domain" description="Peptidase S26" evidence="5">
    <location>
        <begin position="7"/>
        <end position="149"/>
    </location>
</feature>
<dbReference type="EC" id="3.4.21.89" evidence="4"/>
<evidence type="ECO:0000313" key="6">
    <source>
        <dbReference type="EMBL" id="SEI44594.1"/>
    </source>
</evidence>
<dbReference type="GO" id="GO:0004252">
    <property type="term" value="F:serine-type endopeptidase activity"/>
    <property type="evidence" value="ECO:0007669"/>
    <property type="project" value="InterPro"/>
</dbReference>
<dbReference type="RefSeq" id="WP_143122753.1">
    <property type="nucleotide sequence ID" value="NZ_FNYK01000004.1"/>
</dbReference>
<keyword evidence="4" id="KW-0645">Protease</keyword>
<dbReference type="InterPro" id="IPR019533">
    <property type="entry name" value="Peptidase_S26"/>
</dbReference>
<dbReference type="GO" id="GO:0006465">
    <property type="term" value="P:signal peptide processing"/>
    <property type="evidence" value="ECO:0007669"/>
    <property type="project" value="InterPro"/>
</dbReference>
<evidence type="ECO:0000256" key="3">
    <source>
        <dbReference type="PIRSR" id="PIRSR600223-1"/>
    </source>
</evidence>
<evidence type="ECO:0000256" key="2">
    <source>
        <dbReference type="ARBA" id="ARBA00009370"/>
    </source>
</evidence>
<dbReference type="InterPro" id="IPR000223">
    <property type="entry name" value="Pept_S26A_signal_pept_1"/>
</dbReference>
<dbReference type="STRING" id="322505.SAMN04487836_10232"/>
<comment type="similarity">
    <text evidence="2 4">Belongs to the peptidase S26 family.</text>
</comment>
<dbReference type="PANTHER" id="PTHR43390:SF1">
    <property type="entry name" value="CHLOROPLAST PROCESSING PEPTIDASE"/>
    <property type="match status" value="1"/>
</dbReference>
<accession>A0A1H6QUJ7</accession>
<reference evidence="7" key="1">
    <citation type="submission" date="2016-10" db="EMBL/GenBank/DDBJ databases">
        <authorList>
            <person name="Varghese N."/>
        </authorList>
    </citation>
    <scope>NUCLEOTIDE SEQUENCE [LARGE SCALE GENOMIC DNA]</scope>
    <source>
        <strain evidence="7">DSM 20406</strain>
    </source>
</reference>
<sequence length="162" mass="19005">MKKYKNVVLFLLIVLVFSLTIRINTLPVLVDGRSMEPTLYDHDFFLSNRNSIKSLKRFDIVVAYSHQLNENTVKRVIGMPFDKMEYRDNKLYINGQYIKEPFLQDSMTNDFTITLKKNQYFLMGDNRLHSTDSRELGPFSLQDISSRDGVIVFPLSHFKNIQ</sequence>
<dbReference type="AlphaFoldDB" id="A0A1H6QUJ7"/>
<proteinExistence type="inferred from homology"/>
<dbReference type="OrthoDB" id="9802919at2"/>